<reference evidence="5" key="2">
    <citation type="submission" date="2025-08" db="UniProtKB">
        <authorList>
            <consortium name="Ensembl"/>
        </authorList>
    </citation>
    <scope>IDENTIFICATION</scope>
</reference>
<dbReference type="Pfam" id="PF00634">
    <property type="entry name" value="BRCA2"/>
    <property type="match status" value="3"/>
</dbReference>
<proteinExistence type="predicted"/>
<feature type="compositionally biased region" description="Polar residues" evidence="4">
    <location>
        <begin position="243"/>
        <end position="255"/>
    </location>
</feature>
<protein>
    <recommendedName>
        <fullName evidence="7">BRCA2 DNA repair associated</fullName>
    </recommendedName>
</protein>
<feature type="region of interest" description="Disordered" evidence="4">
    <location>
        <begin position="241"/>
        <end position="277"/>
    </location>
</feature>
<keyword evidence="1" id="KW-0677">Repeat</keyword>
<dbReference type="GO" id="GO:0000724">
    <property type="term" value="P:double-strand break repair via homologous recombination"/>
    <property type="evidence" value="ECO:0007669"/>
    <property type="project" value="InterPro"/>
</dbReference>
<evidence type="ECO:0000256" key="1">
    <source>
        <dbReference type="ARBA" id="ARBA00022737"/>
    </source>
</evidence>
<dbReference type="Proteomes" id="UP000472264">
    <property type="component" value="Chromosome 13"/>
</dbReference>
<dbReference type="OMA" id="KAMMSDC"/>
<evidence type="ECO:0000256" key="3">
    <source>
        <dbReference type="ARBA" id="ARBA00023204"/>
    </source>
</evidence>
<feature type="compositionally biased region" description="Polar residues" evidence="4">
    <location>
        <begin position="557"/>
        <end position="583"/>
    </location>
</feature>
<accession>A0A665VJ43</accession>
<feature type="region of interest" description="Disordered" evidence="4">
    <location>
        <begin position="914"/>
        <end position="933"/>
    </location>
</feature>
<name>A0A665VJ43_ECHNA</name>
<keyword evidence="6" id="KW-1185">Reference proteome</keyword>
<dbReference type="GO" id="GO:0006355">
    <property type="term" value="P:regulation of DNA-templated transcription"/>
    <property type="evidence" value="ECO:0007669"/>
    <property type="project" value="TreeGrafter"/>
</dbReference>
<reference evidence="5" key="3">
    <citation type="submission" date="2025-09" db="UniProtKB">
        <authorList>
            <consortium name="Ensembl"/>
        </authorList>
    </citation>
    <scope>IDENTIFICATION</scope>
</reference>
<dbReference type="InParanoid" id="A0A665VJ43"/>
<dbReference type="PANTHER" id="PTHR11289">
    <property type="entry name" value="BREAST CANCER TYPE 2 SUSCEPTIBILITY PROTEIN BRCA2"/>
    <property type="match status" value="1"/>
</dbReference>
<dbReference type="Ensembl" id="ENSENLT00000032659.1">
    <property type="protein sequence ID" value="ENSENLP00000031744.1"/>
    <property type="gene ID" value="ENSENLG00000014020.1"/>
</dbReference>
<feature type="region of interest" description="Disordered" evidence="4">
    <location>
        <begin position="755"/>
        <end position="782"/>
    </location>
</feature>
<keyword evidence="3" id="KW-0234">DNA repair</keyword>
<reference evidence="5" key="1">
    <citation type="submission" date="2021-04" db="EMBL/GenBank/DDBJ databases">
        <authorList>
            <consortium name="Wellcome Sanger Institute Data Sharing"/>
        </authorList>
    </citation>
    <scope>NUCLEOTIDE SEQUENCE [LARGE SCALE GENOMIC DNA]</scope>
</reference>
<keyword evidence="2" id="KW-0227">DNA damage</keyword>
<evidence type="ECO:0000256" key="4">
    <source>
        <dbReference type="SAM" id="MobiDB-lite"/>
    </source>
</evidence>
<dbReference type="PROSITE" id="PS50138">
    <property type="entry name" value="BRCA2_REPEAT"/>
    <property type="match status" value="5"/>
</dbReference>
<dbReference type="AlphaFoldDB" id="A0A665VJ43"/>
<dbReference type="InterPro" id="IPR002093">
    <property type="entry name" value="BRCA2_repeat"/>
</dbReference>
<evidence type="ECO:0008006" key="7">
    <source>
        <dbReference type="Google" id="ProtNLM"/>
    </source>
</evidence>
<evidence type="ECO:0000256" key="2">
    <source>
        <dbReference type="ARBA" id="ARBA00022763"/>
    </source>
</evidence>
<sequence length="1131" mass="123961">MYDNFKDEILKELGPLDPDWFNILTAQTLTDEGCVSDQDDLCGNQEGHFKTPLSKSSLDSQLFSTPKVFRHDRLVSPETEDERSFTADQESPCLFQMSKDHAKQIPESLGAQIHPDISWTSSLNTPPAVPSTLILCKLFPSLSNTSRVGAASPNCNDTPHAVQNPKVHDSPQSLLNESDSVWRQKLPDAIEDGEIRSTVASVLEGAENVLSIFFTNSNSTLRKVKTDRIKRKQIIPTKEHDCSSNNITATNNAVSSRKREDNWKPVKLSSSPPMKTGDIEITQWSPLNLSEIPSCTVDFCHDNSCAAQAEKKTLTEQQTNDSGPIQLLKPPLKITDSVFAKKKRKFIYTIETSKKLTHGKETKSPKTNSITGIPDSGKTFKKIIFETIHFFTMSEFTLFSYLYFFLGYNVMPLGEFSGEADSCSLREDKTEKEENEENLPLPLPAKKARQANLQQDCNVSVNNRKYSINEGPVTDSGFQSAFADTTHLTITSSIPSSKNISQTRPSTGCETDIHMMASFLSTNTGNAKSHLDILQKAESDAKQHSAVNGRESKLQKESNLTLTQLPSSAKRTSTDSLFPRQSQVTGSFPEKTIVLLPDIHASGFKTASNKGIQISSDNLERAKRLLEDNEADRHINTKEKMNMKDPLVKNTVPNSNQSLSSCGNFGDSSCQLTASQKADVTELCTLLEEADSQFEFTQYKSAKLQQYCLDNGSSSHKVDKELDPDFLTGIDFDDSFSSGVEKNQAVTVMLDKMASVSSGEPKNLDRAGLTETSKQENENPMMPGVRFKTPAGNVLQVSKCLSKAKALFADLEEKLTDQKSPDKPSSKVDAKTRQIHVTNVKVEDIANDFETKIAKATCQSGFQMASGKGINISEQAMQAADAFFKDCNTGDSSTGLSITCKKTQELSTVSVSDKRNHSKFKNGQGIRHNVSEDPIGKLEKGNAQTVWNTEITQPDTEMKDFSMILEGTASGKNLSVSVDAMKKAQCLFDEVHTFEDTTKLKPKGDDCLTHQNQVALPKSGGFQTASGKGVVISSAALEKAKSLLSDYEAVEKSSNSKMFIPGLSSSSNGFLAASGKSMSVSAKSLQKAKALFSDITCAADILPVSDIRDSEKKLDNAEKIKLFLLCLCVTA</sequence>
<dbReference type="PANTHER" id="PTHR11289:SF0">
    <property type="entry name" value="BREAST CANCER TYPE 2 SUSCEPTIBILITY PROTEIN"/>
    <property type="match status" value="1"/>
</dbReference>
<dbReference type="InterPro" id="IPR015525">
    <property type="entry name" value="BRCA2"/>
</dbReference>
<evidence type="ECO:0000313" key="6">
    <source>
        <dbReference type="Proteomes" id="UP000472264"/>
    </source>
</evidence>
<evidence type="ECO:0000313" key="5">
    <source>
        <dbReference type="Ensembl" id="ENSENLP00000031744.1"/>
    </source>
</evidence>
<feature type="region of interest" description="Disordered" evidence="4">
    <location>
        <begin position="537"/>
        <end position="583"/>
    </location>
</feature>
<organism evidence="5 6">
    <name type="scientific">Echeneis naucrates</name>
    <name type="common">Live sharksucker</name>
    <dbReference type="NCBI Taxonomy" id="173247"/>
    <lineage>
        <taxon>Eukaryota</taxon>
        <taxon>Metazoa</taxon>
        <taxon>Chordata</taxon>
        <taxon>Craniata</taxon>
        <taxon>Vertebrata</taxon>
        <taxon>Euteleostomi</taxon>
        <taxon>Actinopterygii</taxon>
        <taxon>Neopterygii</taxon>
        <taxon>Teleostei</taxon>
        <taxon>Neoteleostei</taxon>
        <taxon>Acanthomorphata</taxon>
        <taxon>Carangaria</taxon>
        <taxon>Carangiformes</taxon>
        <taxon>Echeneidae</taxon>
        <taxon>Echeneis</taxon>
    </lineage>
</organism>